<dbReference type="Gene3D" id="1.10.630.10">
    <property type="entry name" value="Cytochrome P450"/>
    <property type="match status" value="1"/>
</dbReference>
<dbReference type="PANTHER" id="PTHR47944:SF4">
    <property type="entry name" value="OS09G0441700 PROTEIN"/>
    <property type="match status" value="1"/>
</dbReference>
<evidence type="ECO:0008006" key="11">
    <source>
        <dbReference type="Google" id="ProtNLM"/>
    </source>
</evidence>
<accession>A0A9Q0JMB7</accession>
<keyword evidence="4" id="KW-0479">Metal-binding</keyword>
<evidence type="ECO:0000256" key="2">
    <source>
        <dbReference type="ARBA" id="ARBA00010617"/>
    </source>
</evidence>
<organism evidence="9 10">
    <name type="scientific">Turnera subulata</name>
    <dbReference type="NCBI Taxonomy" id="218843"/>
    <lineage>
        <taxon>Eukaryota</taxon>
        <taxon>Viridiplantae</taxon>
        <taxon>Streptophyta</taxon>
        <taxon>Embryophyta</taxon>
        <taxon>Tracheophyta</taxon>
        <taxon>Spermatophyta</taxon>
        <taxon>Magnoliopsida</taxon>
        <taxon>eudicotyledons</taxon>
        <taxon>Gunneridae</taxon>
        <taxon>Pentapetalae</taxon>
        <taxon>rosids</taxon>
        <taxon>fabids</taxon>
        <taxon>Malpighiales</taxon>
        <taxon>Passifloraceae</taxon>
        <taxon>Turnera</taxon>
    </lineage>
</organism>
<gene>
    <name evidence="9" type="ORF">Tsubulata_011893</name>
</gene>
<dbReference type="GO" id="GO:0020037">
    <property type="term" value="F:heme binding"/>
    <property type="evidence" value="ECO:0007669"/>
    <property type="project" value="InterPro"/>
</dbReference>
<comment type="cofactor">
    <cofactor evidence="1">
        <name>heme</name>
        <dbReference type="ChEBI" id="CHEBI:30413"/>
    </cofactor>
</comment>
<dbReference type="GO" id="GO:0044550">
    <property type="term" value="P:secondary metabolite biosynthetic process"/>
    <property type="evidence" value="ECO:0007669"/>
    <property type="project" value="UniProtKB-ARBA"/>
</dbReference>
<dbReference type="GO" id="GO:0005506">
    <property type="term" value="F:iron ion binding"/>
    <property type="evidence" value="ECO:0007669"/>
    <property type="project" value="InterPro"/>
</dbReference>
<dbReference type="PANTHER" id="PTHR47944">
    <property type="entry name" value="CYTOCHROME P450 98A9"/>
    <property type="match status" value="1"/>
</dbReference>
<comment type="caution">
    <text evidence="9">The sequence shown here is derived from an EMBL/GenBank/DDBJ whole genome shotgun (WGS) entry which is preliminary data.</text>
</comment>
<reference evidence="9" key="2">
    <citation type="journal article" date="2023" name="Plants (Basel)">
        <title>Annotation of the Turnera subulata (Passifloraceae) Draft Genome Reveals the S-Locus Evolved after the Divergence of Turneroideae from Passifloroideae in a Stepwise Manner.</title>
        <authorList>
            <person name="Henning P.M."/>
            <person name="Roalson E.H."/>
            <person name="Mir W."/>
            <person name="McCubbin A.G."/>
            <person name="Shore J.S."/>
        </authorList>
    </citation>
    <scope>NUCLEOTIDE SEQUENCE</scope>
    <source>
        <tissue evidence="9">Leaves</tissue>
    </source>
</reference>
<keyword evidence="3" id="KW-0349">Heme</keyword>
<feature type="signal peptide" evidence="8">
    <location>
        <begin position="1"/>
        <end position="17"/>
    </location>
</feature>
<protein>
    <recommendedName>
        <fullName evidence="11">Cytochrome P450</fullName>
    </recommendedName>
</protein>
<comment type="similarity">
    <text evidence="2">Belongs to the cytochrome P450 family.</text>
</comment>
<keyword evidence="7" id="KW-0503">Monooxygenase</keyword>
<dbReference type="Pfam" id="PF00067">
    <property type="entry name" value="p450"/>
    <property type="match status" value="1"/>
</dbReference>
<dbReference type="SUPFAM" id="SSF48264">
    <property type="entry name" value="Cytochrome P450"/>
    <property type="match status" value="1"/>
</dbReference>
<dbReference type="Proteomes" id="UP001141552">
    <property type="component" value="Unassembled WGS sequence"/>
</dbReference>
<proteinExistence type="inferred from homology"/>
<dbReference type="InterPro" id="IPR001128">
    <property type="entry name" value="Cyt_P450"/>
</dbReference>
<evidence type="ECO:0000256" key="3">
    <source>
        <dbReference type="ARBA" id="ARBA00022617"/>
    </source>
</evidence>
<evidence type="ECO:0000256" key="7">
    <source>
        <dbReference type="ARBA" id="ARBA00023033"/>
    </source>
</evidence>
<dbReference type="InterPro" id="IPR036396">
    <property type="entry name" value="Cyt_P450_sf"/>
</dbReference>
<feature type="chain" id="PRO_5040428885" description="Cytochrome P450" evidence="8">
    <location>
        <begin position="18"/>
        <end position="281"/>
    </location>
</feature>
<dbReference type="OrthoDB" id="1055148at2759"/>
<keyword evidence="10" id="KW-1185">Reference proteome</keyword>
<reference evidence="9" key="1">
    <citation type="submission" date="2022-02" db="EMBL/GenBank/DDBJ databases">
        <authorList>
            <person name="Henning P.M."/>
            <person name="McCubbin A.G."/>
            <person name="Shore J.S."/>
        </authorList>
    </citation>
    <scope>NUCLEOTIDE SEQUENCE</scope>
    <source>
        <strain evidence="9">F60SS</strain>
        <tissue evidence="9">Leaves</tissue>
    </source>
</reference>
<evidence type="ECO:0000313" key="9">
    <source>
        <dbReference type="EMBL" id="KAJ4846884.1"/>
    </source>
</evidence>
<dbReference type="AlphaFoldDB" id="A0A9Q0JMB7"/>
<keyword evidence="5" id="KW-0560">Oxidoreductase</keyword>
<dbReference type="EMBL" id="JAKUCV010001323">
    <property type="protein sequence ID" value="KAJ4846884.1"/>
    <property type="molecule type" value="Genomic_DNA"/>
</dbReference>
<evidence type="ECO:0000256" key="8">
    <source>
        <dbReference type="SAM" id="SignalP"/>
    </source>
</evidence>
<evidence type="ECO:0000313" key="10">
    <source>
        <dbReference type="Proteomes" id="UP001141552"/>
    </source>
</evidence>
<evidence type="ECO:0000256" key="5">
    <source>
        <dbReference type="ARBA" id="ARBA00023002"/>
    </source>
</evidence>
<dbReference type="GO" id="GO:0016705">
    <property type="term" value="F:oxidoreductase activity, acting on paired donors, with incorporation or reduction of molecular oxygen"/>
    <property type="evidence" value="ECO:0007669"/>
    <property type="project" value="InterPro"/>
</dbReference>
<evidence type="ECO:0000256" key="4">
    <source>
        <dbReference type="ARBA" id="ARBA00022723"/>
    </source>
</evidence>
<dbReference type="PRINTS" id="PR00463">
    <property type="entry name" value="EP450I"/>
</dbReference>
<evidence type="ECO:0000256" key="1">
    <source>
        <dbReference type="ARBA" id="ARBA00001971"/>
    </source>
</evidence>
<name>A0A9Q0JMB7_9ROSI</name>
<sequence>MELTLVISLLCLLFAIAFKLWRQPKQPKNNLPPGPAGLPIMGHIHLIQNPIHERLQKLSQTYGPVMSLRFGSRFVVVVSSPSAAEECFSKNDIILANRPPFLNGKYLNYNFTTVAAANYGDHWRNLRRLGCIEIFSATRLKSFLDIRKDEVTRLVGRLHQASKHGFEKVELRTMLLDETFNVIMRMMAGKRYYGEGVDDVKEAEEFKQHMQEYSKYTKATNLSDLFPILQLIDLGGLRKGMTSLSKKMDMFLQGLVEEHRGDKTCRNTMISHLLALQESQP</sequence>
<dbReference type="GO" id="GO:0004497">
    <property type="term" value="F:monooxygenase activity"/>
    <property type="evidence" value="ECO:0007669"/>
    <property type="project" value="UniProtKB-KW"/>
</dbReference>
<keyword evidence="6" id="KW-0408">Iron</keyword>
<evidence type="ECO:0000256" key="6">
    <source>
        <dbReference type="ARBA" id="ARBA00023004"/>
    </source>
</evidence>
<dbReference type="InterPro" id="IPR002401">
    <property type="entry name" value="Cyt_P450_E_grp-I"/>
</dbReference>
<keyword evidence="8" id="KW-0732">Signal</keyword>